<dbReference type="Pfam" id="PF13027">
    <property type="entry name" value="DUF3888"/>
    <property type="match status" value="1"/>
</dbReference>
<comment type="caution">
    <text evidence="1">The sequence shown here is derived from an EMBL/GenBank/DDBJ whole genome shotgun (WGS) entry which is preliminary data.</text>
</comment>
<organism evidence="1 2">
    <name type="scientific">Heyndrickxia shackletonii</name>
    <dbReference type="NCBI Taxonomy" id="157838"/>
    <lineage>
        <taxon>Bacteria</taxon>
        <taxon>Bacillati</taxon>
        <taxon>Bacillota</taxon>
        <taxon>Bacilli</taxon>
        <taxon>Bacillales</taxon>
        <taxon>Bacillaceae</taxon>
        <taxon>Heyndrickxia</taxon>
    </lineage>
</organism>
<evidence type="ECO:0000313" key="1">
    <source>
        <dbReference type="EMBL" id="KQL55481.1"/>
    </source>
</evidence>
<dbReference type="InterPro" id="IPR024984">
    <property type="entry name" value="DUF3888"/>
</dbReference>
<sequence length="141" mass="16667">MKSVEFFDWLLTGWKHESTTPPQDTKEMMVHDILMILLGREIDKAVNHYYSKYLNYSPSVYPYQIEIVKIERIGGYRTFHFFITLEATPVVGPHISVGKDRLTFEIAPTIIPSQIKLKKFEHLETHELPPHWQDIIKQNER</sequence>
<dbReference type="AlphaFoldDB" id="A0A0Q3TNY3"/>
<dbReference type="Proteomes" id="UP000051888">
    <property type="component" value="Unassembled WGS sequence"/>
</dbReference>
<name>A0A0Q3TNY3_9BACI</name>
<proteinExistence type="predicted"/>
<accession>A0A0Q3TNY3</accession>
<evidence type="ECO:0008006" key="3">
    <source>
        <dbReference type="Google" id="ProtNLM"/>
    </source>
</evidence>
<reference evidence="1 2" key="1">
    <citation type="submission" date="2015-09" db="EMBL/GenBank/DDBJ databases">
        <title>Genome sequencing project for genomic taxonomy and phylogenomics of Bacillus-like bacteria.</title>
        <authorList>
            <person name="Liu B."/>
            <person name="Wang J."/>
            <person name="Zhu Y."/>
            <person name="Liu G."/>
            <person name="Chen Q."/>
            <person name="Chen Z."/>
            <person name="Lan J."/>
            <person name="Che J."/>
            <person name="Ge C."/>
            <person name="Shi H."/>
            <person name="Pan Z."/>
            <person name="Liu X."/>
        </authorList>
    </citation>
    <scope>NUCLEOTIDE SEQUENCE [LARGE SCALE GENOMIC DNA]</scope>
    <source>
        <strain evidence="1 2">LMG 18435</strain>
    </source>
</reference>
<dbReference type="STRING" id="157838.AN964_12075"/>
<gene>
    <name evidence="1" type="ORF">AN964_12075</name>
</gene>
<evidence type="ECO:0000313" key="2">
    <source>
        <dbReference type="Proteomes" id="UP000051888"/>
    </source>
</evidence>
<keyword evidence="2" id="KW-1185">Reference proteome</keyword>
<protein>
    <recommendedName>
        <fullName evidence="3">DUF3888 domain-containing protein</fullName>
    </recommendedName>
</protein>
<dbReference type="PATRIC" id="fig|157838.3.peg.2667"/>
<dbReference type="EMBL" id="LJJC01000004">
    <property type="protein sequence ID" value="KQL55481.1"/>
    <property type="molecule type" value="Genomic_DNA"/>
</dbReference>